<comment type="subcellular location">
    <subcellularLocation>
        <location evidence="1">Fimbrium</location>
    </subcellularLocation>
</comment>
<keyword evidence="5" id="KW-0472">Membrane</keyword>
<sequence length="209" mass="22300">MENLTVYFSLFHDNEWGLFCLNKTSNKYIKENKMKKNLLAVVIAAISAVSASNAMATAGTVNFTGVILDTACTVDVASANQTVPLGEYNKSEFTSMGTVTAAKKFSIVLKDCPEAIKIAHVRFDGEPVIADSTLLAIDSTVPGAATGVAINLMSADKTQLPLHGENSYRYTLTDTVDNVLDFYAQYKSTSATVTAGPANSVASFSVVYN</sequence>
<dbReference type="InterPro" id="IPR036937">
    <property type="entry name" value="Adhesion_dom_fimbrial_sf"/>
</dbReference>
<dbReference type="GO" id="GO:0043709">
    <property type="term" value="P:cell adhesion involved in single-species biofilm formation"/>
    <property type="evidence" value="ECO:0007669"/>
    <property type="project" value="TreeGrafter"/>
</dbReference>
<evidence type="ECO:0000313" key="8">
    <source>
        <dbReference type="Proteomes" id="UP000078410"/>
    </source>
</evidence>
<name>A0A1B7IQ17_9ENTR</name>
<dbReference type="InterPro" id="IPR008966">
    <property type="entry name" value="Adhesion_dom_sf"/>
</dbReference>
<dbReference type="Pfam" id="PF00419">
    <property type="entry name" value="Fimbrial"/>
    <property type="match status" value="1"/>
</dbReference>
<evidence type="ECO:0000259" key="6">
    <source>
        <dbReference type="Pfam" id="PF00419"/>
    </source>
</evidence>
<organism evidence="7 8">
    <name type="scientific">Buttiauxella brennerae ATCC 51605</name>
    <dbReference type="NCBI Taxonomy" id="1354251"/>
    <lineage>
        <taxon>Bacteria</taxon>
        <taxon>Pseudomonadati</taxon>
        <taxon>Pseudomonadota</taxon>
        <taxon>Gammaproteobacteria</taxon>
        <taxon>Enterobacterales</taxon>
        <taxon>Enterobacteriaceae</taxon>
        <taxon>Buttiauxella</taxon>
    </lineage>
</organism>
<keyword evidence="4" id="KW-0281">Fimbrium</keyword>
<dbReference type="InterPro" id="IPR050263">
    <property type="entry name" value="Bact_Fimbrial_Adh_Pro"/>
</dbReference>
<dbReference type="GO" id="GO:0009289">
    <property type="term" value="C:pilus"/>
    <property type="evidence" value="ECO:0007669"/>
    <property type="project" value="UniProtKB-SubCell"/>
</dbReference>
<dbReference type="PANTHER" id="PTHR33420">
    <property type="entry name" value="FIMBRIAL SUBUNIT ELFA-RELATED"/>
    <property type="match status" value="1"/>
</dbReference>
<evidence type="ECO:0000256" key="4">
    <source>
        <dbReference type="ARBA" id="ARBA00023263"/>
    </source>
</evidence>
<dbReference type="Gene3D" id="2.60.40.1090">
    <property type="entry name" value="Fimbrial-type adhesion domain"/>
    <property type="match status" value="1"/>
</dbReference>
<gene>
    <name evidence="7" type="ORF">M975_1723</name>
</gene>
<feature type="transmembrane region" description="Helical" evidence="5">
    <location>
        <begin position="37"/>
        <end position="56"/>
    </location>
</feature>
<keyword evidence="3" id="KW-0732">Signal</keyword>
<evidence type="ECO:0000256" key="3">
    <source>
        <dbReference type="ARBA" id="ARBA00022729"/>
    </source>
</evidence>
<reference evidence="7 8" key="1">
    <citation type="submission" date="2016-04" db="EMBL/GenBank/DDBJ databases">
        <title>ATOL: Assembling a taxonomically balanced genome-scale reconstruction of the evolutionary history of the Enterobacteriaceae.</title>
        <authorList>
            <person name="Plunkett G.III."/>
            <person name="Neeno-Eckwall E.C."/>
            <person name="Glasner J.D."/>
            <person name="Perna N.T."/>
        </authorList>
    </citation>
    <scope>NUCLEOTIDE SEQUENCE [LARGE SCALE GENOMIC DNA]</scope>
    <source>
        <strain evidence="7 8">ATCC 51605</strain>
    </source>
</reference>
<dbReference type="PATRIC" id="fig|1354251.4.peg.1781"/>
<dbReference type="Proteomes" id="UP000078410">
    <property type="component" value="Unassembled WGS sequence"/>
</dbReference>
<dbReference type="InterPro" id="IPR000259">
    <property type="entry name" value="Adhesion_dom_fimbrial"/>
</dbReference>
<keyword evidence="5" id="KW-1133">Transmembrane helix</keyword>
<evidence type="ECO:0000256" key="1">
    <source>
        <dbReference type="ARBA" id="ARBA00004561"/>
    </source>
</evidence>
<accession>A0A1B7IQ17</accession>
<evidence type="ECO:0000256" key="2">
    <source>
        <dbReference type="ARBA" id="ARBA00006671"/>
    </source>
</evidence>
<feature type="domain" description="Fimbrial-type adhesion" evidence="6">
    <location>
        <begin position="62"/>
        <end position="208"/>
    </location>
</feature>
<evidence type="ECO:0000313" key="7">
    <source>
        <dbReference type="EMBL" id="OAT31833.1"/>
    </source>
</evidence>
<dbReference type="EMBL" id="LXER01000017">
    <property type="protein sequence ID" value="OAT31833.1"/>
    <property type="molecule type" value="Genomic_DNA"/>
</dbReference>
<comment type="similarity">
    <text evidence="2">Belongs to the fimbrial protein family.</text>
</comment>
<dbReference type="AlphaFoldDB" id="A0A1B7IQ17"/>
<dbReference type="PANTHER" id="PTHR33420:SF3">
    <property type="entry name" value="FIMBRIAL SUBUNIT ELFA"/>
    <property type="match status" value="1"/>
</dbReference>
<keyword evidence="8" id="KW-1185">Reference proteome</keyword>
<evidence type="ECO:0000256" key="5">
    <source>
        <dbReference type="SAM" id="Phobius"/>
    </source>
</evidence>
<protein>
    <submittedName>
        <fullName evidence="7">Type 1 fimbrial protein</fullName>
    </submittedName>
</protein>
<keyword evidence="5" id="KW-0812">Transmembrane</keyword>
<proteinExistence type="inferred from homology"/>
<dbReference type="SUPFAM" id="SSF49401">
    <property type="entry name" value="Bacterial adhesins"/>
    <property type="match status" value="1"/>
</dbReference>
<comment type="caution">
    <text evidence="7">The sequence shown here is derived from an EMBL/GenBank/DDBJ whole genome shotgun (WGS) entry which is preliminary data.</text>
</comment>